<gene>
    <name evidence="3" type="ORF">H0B56_00475</name>
</gene>
<organism evidence="3 4">
    <name type="scientific">Haloechinothrix aidingensis</name>
    <dbReference type="NCBI Taxonomy" id="2752311"/>
    <lineage>
        <taxon>Bacteria</taxon>
        <taxon>Bacillati</taxon>
        <taxon>Actinomycetota</taxon>
        <taxon>Actinomycetes</taxon>
        <taxon>Pseudonocardiales</taxon>
        <taxon>Pseudonocardiaceae</taxon>
        <taxon>Haloechinothrix</taxon>
    </lineage>
</organism>
<dbReference type="InterPro" id="IPR025331">
    <property type="entry name" value="TNT"/>
</dbReference>
<evidence type="ECO:0000256" key="1">
    <source>
        <dbReference type="SAM" id="MobiDB-lite"/>
    </source>
</evidence>
<keyword evidence="4" id="KW-1185">Reference proteome</keyword>
<dbReference type="Proteomes" id="UP000582974">
    <property type="component" value="Unassembled WGS sequence"/>
</dbReference>
<proteinExistence type="predicted"/>
<accession>A0A838A5M3</accession>
<reference evidence="3 4" key="1">
    <citation type="submission" date="2020-07" db="EMBL/GenBank/DDBJ databases">
        <title>Genome of Haloechinothrix sp.</title>
        <authorList>
            <person name="Tang S.-K."/>
            <person name="Yang L."/>
            <person name="Zhu W.-Y."/>
        </authorList>
    </citation>
    <scope>NUCLEOTIDE SEQUENCE [LARGE SCALE GENOMIC DNA]</scope>
    <source>
        <strain evidence="3 4">YIM 98757</strain>
    </source>
</reference>
<dbReference type="Pfam" id="PF14021">
    <property type="entry name" value="TNT"/>
    <property type="match status" value="1"/>
</dbReference>
<feature type="domain" description="TNT" evidence="2">
    <location>
        <begin position="595"/>
        <end position="677"/>
    </location>
</feature>
<evidence type="ECO:0000313" key="4">
    <source>
        <dbReference type="Proteomes" id="UP000582974"/>
    </source>
</evidence>
<evidence type="ECO:0000259" key="2">
    <source>
        <dbReference type="Pfam" id="PF14021"/>
    </source>
</evidence>
<feature type="region of interest" description="Disordered" evidence="1">
    <location>
        <begin position="451"/>
        <end position="479"/>
    </location>
</feature>
<sequence>MSRIAEYDTARTVDGGTVGLHRSTGKGGDPGVRRQVRATTHPDGAYASWNGRVLSARTSAPDGAVHLVAAEHDPVPEGFDTEVDGLPAKAVERDRLPCLFHLTTHCVLADEQFAVAEWPDDHRPDRLRLRWTGTDRATATRLGLDPLGESGSFGTEAGVEELTALWQVRRDLHRAGPPHGDATGTDGSATQRLLHRIGRELKRMRSADARGIAARFRQVGDYAELEVREAVGDVSYCLAAPPRLGNWFDRLRAAMYEPEKGTWFQATFSLTADDRFDLHYDSTSRPTWRCDPERACLPDATPFAAELERYPRDRDQVPPWLAALAGLPLGVEFRRARVIDAHTPGEPPVVNRTRIPRHEIQPVLGYLYRAPVVLVGEGPQPDLFSPHDPPDVPHAFHTDGTWIWPAAVPHYLRKHGVPPEHGLLDHIRTRHYRPPYVSQLLRRTARAELDGEPFPAQSAADLDERDPVTEVERDDSSGQALRASEVLTVLRRRLAEQGVSPEAYRIGETAPDAWCLLRAGARWEVVRFSAGEVGERETFDSATAAAAHLLGALTLFPTRTLAEHAAEEDPSDWPIAPLPGEPPLAMLRSRRMVVLPTGAILIRFGADTGNLVHAPSTRFPETSLLPEREHQRTEYRVLRPLRALAGVSLPWSGMPGGALSYLLPHTVGHHLATGALAVAG</sequence>
<evidence type="ECO:0000313" key="3">
    <source>
        <dbReference type="EMBL" id="MBA0124015.1"/>
    </source>
</evidence>
<dbReference type="InterPro" id="IPR036170">
    <property type="entry name" value="YezG-like_sf"/>
</dbReference>
<name>A0A838A5M3_9PSEU</name>
<dbReference type="GO" id="GO:0050135">
    <property type="term" value="F:NADP+ nucleosidase activity"/>
    <property type="evidence" value="ECO:0007669"/>
    <property type="project" value="InterPro"/>
</dbReference>
<dbReference type="EMBL" id="JACCKD010000001">
    <property type="protein sequence ID" value="MBA0124015.1"/>
    <property type="molecule type" value="Genomic_DNA"/>
</dbReference>
<comment type="caution">
    <text evidence="3">The sequence shown here is derived from an EMBL/GenBank/DDBJ whole genome shotgun (WGS) entry which is preliminary data.</text>
</comment>
<dbReference type="SUPFAM" id="SSF160424">
    <property type="entry name" value="BH3703-like"/>
    <property type="match status" value="1"/>
</dbReference>
<protein>
    <submittedName>
        <fullName evidence="3">TNT domain-containing protein</fullName>
    </submittedName>
</protein>
<feature type="compositionally biased region" description="Basic and acidic residues" evidence="1">
    <location>
        <begin position="465"/>
        <end position="476"/>
    </location>
</feature>
<dbReference type="AlphaFoldDB" id="A0A838A5M3"/>